<comment type="caution">
    <text evidence="3">The sequence shown here is derived from an EMBL/GenBank/DDBJ whole genome shotgun (WGS) entry which is preliminary data.</text>
</comment>
<proteinExistence type="predicted"/>
<reference evidence="3 4" key="1">
    <citation type="submission" date="2018-09" db="EMBL/GenBank/DDBJ databases">
        <title>Novel species of Arthrobacter.</title>
        <authorList>
            <person name="Liu Q."/>
            <person name="Xin Y.-H."/>
        </authorList>
    </citation>
    <scope>NUCLEOTIDE SEQUENCE [LARGE SCALE GENOMIC DNA]</scope>
    <source>
        <strain evidence="3 4">Hz2</strain>
    </source>
</reference>
<keyword evidence="2" id="KW-1133">Transmembrane helix</keyword>
<feature type="transmembrane region" description="Helical" evidence="2">
    <location>
        <begin position="58"/>
        <end position="76"/>
    </location>
</feature>
<organism evidence="3 4">
    <name type="scientific">Arthrobacter cheniae</name>
    <dbReference type="NCBI Taxonomy" id="1258888"/>
    <lineage>
        <taxon>Bacteria</taxon>
        <taxon>Bacillati</taxon>
        <taxon>Actinomycetota</taxon>
        <taxon>Actinomycetes</taxon>
        <taxon>Micrococcales</taxon>
        <taxon>Micrococcaceae</taxon>
        <taxon>Arthrobacter</taxon>
    </lineage>
</organism>
<sequence length="92" mass="9423">MDGGDVDRDGHGDQNAGRPAPTGSVGLRWHLRVALALGVVVLAASIAFVLVYATDLSWPLALLISAALAGAQVYAIRRSLFRGGGHDADAGS</sequence>
<dbReference type="AlphaFoldDB" id="A0A3A5M6P0"/>
<dbReference type="EMBL" id="QZVT01000001">
    <property type="protein sequence ID" value="RJT83387.1"/>
    <property type="molecule type" value="Genomic_DNA"/>
</dbReference>
<keyword evidence="2" id="KW-0472">Membrane</keyword>
<dbReference type="Proteomes" id="UP000272560">
    <property type="component" value="Unassembled WGS sequence"/>
</dbReference>
<accession>A0A3A5M6P0</accession>
<feature type="compositionally biased region" description="Basic and acidic residues" evidence="1">
    <location>
        <begin position="1"/>
        <end position="12"/>
    </location>
</feature>
<dbReference type="RefSeq" id="WP_120147470.1">
    <property type="nucleotide sequence ID" value="NZ_QZVT01000001.1"/>
</dbReference>
<feature type="transmembrane region" description="Helical" evidence="2">
    <location>
        <begin position="33"/>
        <end position="52"/>
    </location>
</feature>
<keyword evidence="4" id="KW-1185">Reference proteome</keyword>
<evidence type="ECO:0000313" key="3">
    <source>
        <dbReference type="EMBL" id="RJT83387.1"/>
    </source>
</evidence>
<gene>
    <name evidence="3" type="ORF">D6T63_02825</name>
</gene>
<name>A0A3A5M6P0_9MICC</name>
<protein>
    <submittedName>
        <fullName evidence="3">Uncharacterized protein</fullName>
    </submittedName>
</protein>
<evidence type="ECO:0000313" key="4">
    <source>
        <dbReference type="Proteomes" id="UP000272560"/>
    </source>
</evidence>
<evidence type="ECO:0000256" key="1">
    <source>
        <dbReference type="SAM" id="MobiDB-lite"/>
    </source>
</evidence>
<keyword evidence="2" id="KW-0812">Transmembrane</keyword>
<evidence type="ECO:0000256" key="2">
    <source>
        <dbReference type="SAM" id="Phobius"/>
    </source>
</evidence>
<feature type="region of interest" description="Disordered" evidence="1">
    <location>
        <begin position="1"/>
        <end position="24"/>
    </location>
</feature>